<comment type="caution">
    <text evidence="1">The sequence shown here is derived from an EMBL/GenBank/DDBJ whole genome shotgun (WGS) entry which is preliminary data.</text>
</comment>
<keyword evidence="2" id="KW-1185">Reference proteome</keyword>
<evidence type="ECO:0000313" key="2">
    <source>
        <dbReference type="Proteomes" id="UP000620104"/>
    </source>
</evidence>
<proteinExistence type="predicted"/>
<dbReference type="OrthoDB" id="2591148at2759"/>
<organism evidence="1 2">
    <name type="scientific">Naganishia liquefaciens</name>
    <dbReference type="NCBI Taxonomy" id="104408"/>
    <lineage>
        <taxon>Eukaryota</taxon>
        <taxon>Fungi</taxon>
        <taxon>Dikarya</taxon>
        <taxon>Basidiomycota</taxon>
        <taxon>Agaricomycotina</taxon>
        <taxon>Tremellomycetes</taxon>
        <taxon>Filobasidiales</taxon>
        <taxon>Filobasidiaceae</taxon>
        <taxon>Naganishia</taxon>
    </lineage>
</organism>
<sequence length="753" mass="84166">MNTKHRFLTTVTRARVRSTPCPNVLLQARLAPRSTAYIQTPKCLSRQYTAPAIAVQEYEARQEMPSAVQDEFRTVGFEDSAPRMESWTSALTNSLNDLNDEEVIEVLEEALRIPQESTSRSTTAALAALESSLPANKPFRSAVSLVTLVLAIRSRPTYRHILSTIRPHVFAALLDHLIFDIGVIHLVHLLLNDILTRSFGRLDIVREALVVCCRAYSRENDAAEKQSGAGHRVNRRYVLALLGMLDDSHLEPWASGASEQSRQLDRTTVRSLLEVISEPTAECAVDEARLLRLFKGFFADNKDIRSPSDVHLAQRTMMYASMHRQHKAAQAMHEVLLQRGWILDEPIRHSHNTYHHIPLGLSIALIRMANTSLQLLPALEWTNFALTHNLVKPHSRLRAAFSQAVDEAFRCVIATRDAAAMEEMAKVAAAAIASKAVAVNPRVIERFYGVCDEHEQRGTMRRLVRKLWERGVATGKVGIDDSALDPFFPTGRPLAHLLEYMYRKATPWTGDDARMLDWFLGRLRDQPVIFMDSTTIGRCVAAICAFPKGLVVARHIYEKVQEDPELGLRPRYLRQSRGIDAELAKNRICRALLTDSYAMSRLVKGTTSGAHPDTAFATAVVHRYIQYSPPLAELSNTDLARLTGAFFRIGNVDAGLRMLKYLDGRPEGMGDKAISVLQGALKMVPSTAGTRYLELLEMALDRSKGEVGIGSRLLKNLVRKGGKALEFVEDKSAMGRLAELQRRWENRNAGGKT</sequence>
<accession>A0A8H3TQ92</accession>
<reference evidence="1" key="1">
    <citation type="submission" date="2020-07" db="EMBL/GenBank/DDBJ databases">
        <title>Draft Genome Sequence of a Deep-Sea Yeast, Naganishia (Cryptococcus) liquefaciens strain N6.</title>
        <authorList>
            <person name="Han Y.W."/>
            <person name="Kajitani R."/>
            <person name="Morimoto H."/>
            <person name="Parhat M."/>
            <person name="Tsubouchi H."/>
            <person name="Bakenova O."/>
            <person name="Ogata M."/>
            <person name="Argunhan B."/>
            <person name="Aoki R."/>
            <person name="Kajiwara S."/>
            <person name="Itoh T."/>
            <person name="Iwasaki H."/>
        </authorList>
    </citation>
    <scope>NUCLEOTIDE SEQUENCE</scope>
    <source>
        <strain evidence="1">N6</strain>
    </source>
</reference>
<dbReference type="Proteomes" id="UP000620104">
    <property type="component" value="Unassembled WGS sequence"/>
</dbReference>
<dbReference type="EMBL" id="BLZA01000010">
    <property type="protein sequence ID" value="GHJ85153.1"/>
    <property type="molecule type" value="Genomic_DNA"/>
</dbReference>
<gene>
    <name evidence="1" type="ORF">NliqN6_1555</name>
</gene>
<dbReference type="AlphaFoldDB" id="A0A8H3TQ92"/>
<name>A0A8H3TQ92_9TREE</name>
<evidence type="ECO:0000313" key="1">
    <source>
        <dbReference type="EMBL" id="GHJ85153.1"/>
    </source>
</evidence>
<protein>
    <submittedName>
        <fullName evidence="1">Uncharacterized protein</fullName>
    </submittedName>
</protein>